<organism evidence="1 2">
    <name type="scientific">Mycena pura</name>
    <dbReference type="NCBI Taxonomy" id="153505"/>
    <lineage>
        <taxon>Eukaryota</taxon>
        <taxon>Fungi</taxon>
        <taxon>Dikarya</taxon>
        <taxon>Basidiomycota</taxon>
        <taxon>Agaricomycotina</taxon>
        <taxon>Agaricomycetes</taxon>
        <taxon>Agaricomycetidae</taxon>
        <taxon>Agaricales</taxon>
        <taxon>Marasmiineae</taxon>
        <taxon>Mycenaceae</taxon>
        <taxon>Mycena</taxon>
    </lineage>
</organism>
<dbReference type="AlphaFoldDB" id="A0AAD6VIW7"/>
<reference evidence="1" key="1">
    <citation type="submission" date="2023-03" db="EMBL/GenBank/DDBJ databases">
        <title>Massive genome expansion in bonnet fungi (Mycena s.s.) driven by repeated elements and novel gene families across ecological guilds.</title>
        <authorList>
            <consortium name="Lawrence Berkeley National Laboratory"/>
            <person name="Harder C.B."/>
            <person name="Miyauchi S."/>
            <person name="Viragh M."/>
            <person name="Kuo A."/>
            <person name="Thoen E."/>
            <person name="Andreopoulos B."/>
            <person name="Lu D."/>
            <person name="Skrede I."/>
            <person name="Drula E."/>
            <person name="Henrissat B."/>
            <person name="Morin E."/>
            <person name="Kohler A."/>
            <person name="Barry K."/>
            <person name="LaButti K."/>
            <person name="Morin E."/>
            <person name="Salamov A."/>
            <person name="Lipzen A."/>
            <person name="Mereny Z."/>
            <person name="Hegedus B."/>
            <person name="Baldrian P."/>
            <person name="Stursova M."/>
            <person name="Weitz H."/>
            <person name="Taylor A."/>
            <person name="Grigoriev I.V."/>
            <person name="Nagy L.G."/>
            <person name="Martin F."/>
            <person name="Kauserud H."/>
        </authorList>
    </citation>
    <scope>NUCLEOTIDE SEQUENCE</scope>
    <source>
        <strain evidence="1">9144</strain>
    </source>
</reference>
<sequence length="277" mass="29458">MHNSYPYRCAFPLFGLIHATSSSSPPSQSSRDNAPCSSCSSGVVLRGASRRAASDNADMDVVAADVHGTAVTLVTRAELRLWNGGARRVMRFDILAWNAYEFMLKECVAFDSRTRYKGDAQHNGIGLSKKWFVGNYTLTKGSVGIQSVSPSSPSFYLTASLFLSELEAAQSQRTIVMHFKTITVAVLLNSASFALSTVTSLTFFTEPNCTGRVIAVDADATLNDCIAFSPIGGIDANPESIEYSDVPTKLVFFAGPSCSDPNLTLGPGSGCANAPPG</sequence>
<evidence type="ECO:0000313" key="1">
    <source>
        <dbReference type="EMBL" id="KAJ7214387.1"/>
    </source>
</evidence>
<name>A0AAD6VIW7_9AGAR</name>
<proteinExistence type="predicted"/>
<dbReference type="EMBL" id="JARJCW010000019">
    <property type="protein sequence ID" value="KAJ7214387.1"/>
    <property type="molecule type" value="Genomic_DNA"/>
</dbReference>
<gene>
    <name evidence="1" type="ORF">GGX14DRAFT_563209</name>
</gene>
<evidence type="ECO:0000313" key="2">
    <source>
        <dbReference type="Proteomes" id="UP001219525"/>
    </source>
</evidence>
<protein>
    <submittedName>
        <fullName evidence="1">Uncharacterized protein</fullName>
    </submittedName>
</protein>
<accession>A0AAD6VIW7</accession>
<comment type="caution">
    <text evidence="1">The sequence shown here is derived from an EMBL/GenBank/DDBJ whole genome shotgun (WGS) entry which is preliminary data.</text>
</comment>
<dbReference type="Proteomes" id="UP001219525">
    <property type="component" value="Unassembled WGS sequence"/>
</dbReference>
<keyword evidence="2" id="KW-1185">Reference proteome</keyword>